<dbReference type="EMBL" id="PEZW01000005">
    <property type="protein sequence ID" value="PIS08014.1"/>
    <property type="molecule type" value="Genomic_DNA"/>
</dbReference>
<gene>
    <name evidence="2" type="ORF">COT78_00500</name>
</gene>
<protein>
    <submittedName>
        <fullName evidence="2">Uncharacterized protein</fullName>
    </submittedName>
</protein>
<name>A0A2H0W7M1_9BACT</name>
<sequence>MRKGYTPKEVHDLMQPLGTGCGSNRSGHGMFDLFIEDYTDEADIIEPLGHEKKGSGLHRGSNPAHRTSRKRQ</sequence>
<feature type="region of interest" description="Disordered" evidence="1">
    <location>
        <begin position="48"/>
        <end position="72"/>
    </location>
</feature>
<evidence type="ECO:0000313" key="3">
    <source>
        <dbReference type="Proteomes" id="UP000231382"/>
    </source>
</evidence>
<dbReference type="Proteomes" id="UP000231382">
    <property type="component" value="Unassembled WGS sequence"/>
</dbReference>
<comment type="caution">
    <text evidence="2">The sequence shown here is derived from an EMBL/GenBank/DDBJ whole genome shotgun (WGS) entry which is preliminary data.</text>
</comment>
<evidence type="ECO:0000313" key="2">
    <source>
        <dbReference type="EMBL" id="PIS08014.1"/>
    </source>
</evidence>
<evidence type="ECO:0000256" key="1">
    <source>
        <dbReference type="SAM" id="MobiDB-lite"/>
    </source>
</evidence>
<accession>A0A2H0W7M1</accession>
<dbReference type="AlphaFoldDB" id="A0A2H0W7M1"/>
<organism evidence="2 3">
    <name type="scientific">Candidatus Berkelbacteria bacterium CG10_big_fil_rev_8_21_14_0_10_43_13</name>
    <dbReference type="NCBI Taxonomy" id="1974514"/>
    <lineage>
        <taxon>Bacteria</taxon>
        <taxon>Candidatus Berkelbacteria</taxon>
    </lineage>
</organism>
<proteinExistence type="predicted"/>
<reference evidence="3" key="1">
    <citation type="submission" date="2017-09" db="EMBL/GenBank/DDBJ databases">
        <title>Depth-based differentiation of microbial function through sediment-hosted aquifers and enrichment of novel symbionts in the deep terrestrial subsurface.</title>
        <authorList>
            <person name="Probst A.J."/>
            <person name="Ladd B."/>
            <person name="Jarett J.K."/>
            <person name="Geller-Mcgrath D.E."/>
            <person name="Sieber C.M.K."/>
            <person name="Emerson J.B."/>
            <person name="Anantharaman K."/>
            <person name="Thomas B.C."/>
            <person name="Malmstrom R."/>
            <person name="Stieglmeier M."/>
            <person name="Klingl A."/>
            <person name="Woyke T."/>
            <person name="Ryan C.M."/>
            <person name="Banfield J.F."/>
        </authorList>
    </citation>
    <scope>NUCLEOTIDE SEQUENCE [LARGE SCALE GENOMIC DNA]</scope>
</reference>